<dbReference type="InterPro" id="IPR028202">
    <property type="entry name" value="Reductase_C"/>
</dbReference>
<evidence type="ECO:0000259" key="5">
    <source>
        <dbReference type="Pfam" id="PF07992"/>
    </source>
</evidence>
<evidence type="ECO:0000256" key="2">
    <source>
        <dbReference type="ARBA" id="ARBA00022630"/>
    </source>
</evidence>
<keyword evidence="2" id="KW-0285">Flavoprotein</keyword>
<dbReference type="Gene3D" id="3.30.390.30">
    <property type="match status" value="1"/>
</dbReference>
<dbReference type="Proteomes" id="UP001212498">
    <property type="component" value="Unassembled WGS sequence"/>
</dbReference>
<evidence type="ECO:0000256" key="1">
    <source>
        <dbReference type="ARBA" id="ARBA00001974"/>
    </source>
</evidence>
<organism evidence="7 8">
    <name type="scientific">Nonomuraea ferruginea</name>
    <dbReference type="NCBI Taxonomy" id="46174"/>
    <lineage>
        <taxon>Bacteria</taxon>
        <taxon>Bacillati</taxon>
        <taxon>Actinomycetota</taxon>
        <taxon>Actinomycetes</taxon>
        <taxon>Streptosporangiales</taxon>
        <taxon>Streptosporangiaceae</taxon>
        <taxon>Nonomuraea</taxon>
    </lineage>
</organism>
<dbReference type="PRINTS" id="PR00368">
    <property type="entry name" value="FADPNR"/>
</dbReference>
<comment type="caution">
    <text evidence="7">The sequence shown here is derived from an EMBL/GenBank/DDBJ whole genome shotgun (WGS) entry which is preliminary data.</text>
</comment>
<evidence type="ECO:0000256" key="4">
    <source>
        <dbReference type="ARBA" id="ARBA00023002"/>
    </source>
</evidence>
<feature type="domain" description="Reductase C-terminal" evidence="6">
    <location>
        <begin position="307"/>
        <end position="392"/>
    </location>
</feature>
<sequence>MTYVIAGGGLAAAKAAEALREQGYDGRLVLAGAEPHLPYERPPLSKSYLQGKSERDKIFVHDAAWYAEQQVEVLTGTSVTAVDRAAHQVTLSDGARLDYAKLLLATGATPRRLPGDALYLRSVDDSERIRDVLARASRVVIIGAGWIGLEVAAAARAAGVEVTLLESDGAPLLRVLGPRLGAAFADLHRDHGVDLRLGVKVEEIAGGVRLADGTRVEADAVIAGIGVEPDTRLAVAAGLKVDDGVVVDASLRTSDPDVFAAGDVARAYHPLLGTHIRVEHWANALNQPAVAAAAMLDREASYDRLPYFYTDQYDLGMEYTGYVRPGEADDVVIRGDLDSREYIAFWLAEGRVVAGMNVNVWDVTDDIKTLIRAAAPADRAKLADPAVPLTEALA</sequence>
<accession>A0ABT4T3G3</accession>
<evidence type="ECO:0000313" key="8">
    <source>
        <dbReference type="Proteomes" id="UP001212498"/>
    </source>
</evidence>
<dbReference type="Pfam" id="PF07992">
    <property type="entry name" value="Pyr_redox_2"/>
    <property type="match status" value="1"/>
</dbReference>
<dbReference type="Pfam" id="PF14759">
    <property type="entry name" value="Reductase_C"/>
    <property type="match status" value="1"/>
</dbReference>
<proteinExistence type="predicted"/>
<evidence type="ECO:0000256" key="3">
    <source>
        <dbReference type="ARBA" id="ARBA00022827"/>
    </source>
</evidence>
<dbReference type="SUPFAM" id="SSF51905">
    <property type="entry name" value="FAD/NAD(P)-binding domain"/>
    <property type="match status" value="2"/>
</dbReference>
<comment type="cofactor">
    <cofactor evidence="1">
        <name>FAD</name>
        <dbReference type="ChEBI" id="CHEBI:57692"/>
    </cofactor>
</comment>
<name>A0ABT4T3G3_9ACTN</name>
<dbReference type="PRINTS" id="PR00411">
    <property type="entry name" value="PNDRDTASEI"/>
</dbReference>
<dbReference type="RefSeq" id="WP_271277966.1">
    <property type="nucleotide sequence ID" value="NZ_BAABFD010000017.1"/>
</dbReference>
<dbReference type="EMBL" id="JAPNUD010000076">
    <property type="protein sequence ID" value="MDA0643789.1"/>
    <property type="molecule type" value="Genomic_DNA"/>
</dbReference>
<dbReference type="InterPro" id="IPR036188">
    <property type="entry name" value="FAD/NAD-bd_sf"/>
</dbReference>
<evidence type="ECO:0000259" key="6">
    <source>
        <dbReference type="Pfam" id="PF14759"/>
    </source>
</evidence>
<dbReference type="PANTHER" id="PTHR43557">
    <property type="entry name" value="APOPTOSIS-INDUCING FACTOR 1"/>
    <property type="match status" value="1"/>
</dbReference>
<gene>
    <name evidence="7" type="ORF">OUY24_24435</name>
</gene>
<feature type="domain" description="FAD/NAD(P)-binding" evidence="5">
    <location>
        <begin position="2"/>
        <end position="287"/>
    </location>
</feature>
<keyword evidence="3" id="KW-0274">FAD</keyword>
<dbReference type="PANTHER" id="PTHR43557:SF2">
    <property type="entry name" value="RIESKE DOMAIN-CONTAINING PROTEIN-RELATED"/>
    <property type="match status" value="1"/>
</dbReference>
<keyword evidence="4" id="KW-0560">Oxidoreductase</keyword>
<evidence type="ECO:0000313" key="7">
    <source>
        <dbReference type="EMBL" id="MDA0643789.1"/>
    </source>
</evidence>
<dbReference type="SUPFAM" id="SSF55424">
    <property type="entry name" value="FAD/NAD-linked reductases, dimerisation (C-terminal) domain"/>
    <property type="match status" value="1"/>
</dbReference>
<dbReference type="InterPro" id="IPR023753">
    <property type="entry name" value="FAD/NAD-binding_dom"/>
</dbReference>
<protein>
    <submittedName>
        <fullName evidence="7">FAD-dependent oxidoreductase</fullName>
    </submittedName>
</protein>
<dbReference type="InterPro" id="IPR050446">
    <property type="entry name" value="FAD-oxidoreductase/Apoptosis"/>
</dbReference>
<keyword evidence="8" id="KW-1185">Reference proteome</keyword>
<dbReference type="Gene3D" id="3.50.50.60">
    <property type="entry name" value="FAD/NAD(P)-binding domain"/>
    <property type="match status" value="2"/>
</dbReference>
<reference evidence="7 8" key="1">
    <citation type="submission" date="2022-11" db="EMBL/GenBank/DDBJ databases">
        <title>Nonomuraea corallina sp. nov., a new species of the genus Nonomuraea isolated from sea side sediment in Thai sea.</title>
        <authorList>
            <person name="Ngamcharungchit C."/>
            <person name="Matsumoto A."/>
            <person name="Suriyachadkun C."/>
            <person name="Panbangred W."/>
            <person name="Inahashi Y."/>
            <person name="Intra B."/>
        </authorList>
    </citation>
    <scope>NUCLEOTIDE SEQUENCE [LARGE SCALE GENOMIC DNA]</scope>
    <source>
        <strain evidence="7 8">DSM 43553</strain>
    </source>
</reference>
<dbReference type="InterPro" id="IPR016156">
    <property type="entry name" value="FAD/NAD-linked_Rdtase_dimer_sf"/>
</dbReference>